<evidence type="ECO:0000256" key="11">
    <source>
        <dbReference type="ARBA" id="ARBA00051722"/>
    </source>
</evidence>
<dbReference type="GO" id="GO:0005737">
    <property type="term" value="C:cytoplasm"/>
    <property type="evidence" value="ECO:0007669"/>
    <property type="project" value="UniProtKB-SubCell"/>
</dbReference>
<keyword evidence="17" id="KW-1185">Reference proteome</keyword>
<comment type="subcellular location">
    <subcellularLocation>
        <location evidence="2">Cytoplasm</location>
    </subcellularLocation>
    <subcellularLocation>
        <location evidence="1">Nucleus</location>
    </subcellularLocation>
</comment>
<evidence type="ECO:0000256" key="4">
    <source>
        <dbReference type="ARBA" id="ARBA00022490"/>
    </source>
</evidence>
<keyword evidence="5 13" id="KW-0378">Hydrolase</keyword>
<evidence type="ECO:0000256" key="1">
    <source>
        <dbReference type="ARBA" id="ARBA00004123"/>
    </source>
</evidence>
<evidence type="ECO:0000313" key="17">
    <source>
        <dbReference type="Proteomes" id="UP000694680"/>
    </source>
</evidence>
<reference evidence="16" key="3">
    <citation type="submission" date="2025-09" db="UniProtKB">
        <authorList>
            <consortium name="Ensembl"/>
        </authorList>
    </citation>
    <scope>IDENTIFICATION</scope>
</reference>
<dbReference type="PANTHER" id="PTHR45682">
    <property type="entry name" value="AGAP008228-PA"/>
    <property type="match status" value="1"/>
</dbReference>
<evidence type="ECO:0000256" key="5">
    <source>
        <dbReference type="ARBA" id="ARBA00022801"/>
    </source>
</evidence>
<name>A0A8C5H8W0_GOUWI</name>
<dbReference type="Gene3D" id="3.90.190.10">
    <property type="entry name" value="Protein tyrosine phosphatase superfamily"/>
    <property type="match status" value="1"/>
</dbReference>
<dbReference type="Proteomes" id="UP000694680">
    <property type="component" value="Chromosome 15"/>
</dbReference>
<evidence type="ECO:0000259" key="14">
    <source>
        <dbReference type="PROSITE" id="PS50054"/>
    </source>
</evidence>
<dbReference type="PRINTS" id="PR01908">
    <property type="entry name" value="ADSPHPHTASE"/>
</dbReference>
<evidence type="ECO:0000256" key="6">
    <source>
        <dbReference type="ARBA" id="ARBA00022912"/>
    </source>
</evidence>
<dbReference type="GO" id="GO:0008138">
    <property type="term" value="F:protein tyrosine/serine/threonine phosphatase activity"/>
    <property type="evidence" value="ECO:0007669"/>
    <property type="project" value="UniProtKB-UniRule"/>
</dbReference>
<dbReference type="SUPFAM" id="SSF52799">
    <property type="entry name" value="(Phosphotyrosine protein) phosphatases II"/>
    <property type="match status" value="1"/>
</dbReference>
<comment type="catalytic activity">
    <reaction evidence="9 13">
        <text>O-phospho-L-seryl-[protein] + H2O = L-seryl-[protein] + phosphate</text>
        <dbReference type="Rhea" id="RHEA:20629"/>
        <dbReference type="Rhea" id="RHEA-COMP:9863"/>
        <dbReference type="Rhea" id="RHEA-COMP:11604"/>
        <dbReference type="ChEBI" id="CHEBI:15377"/>
        <dbReference type="ChEBI" id="CHEBI:29999"/>
        <dbReference type="ChEBI" id="CHEBI:43474"/>
        <dbReference type="ChEBI" id="CHEBI:83421"/>
        <dbReference type="EC" id="3.1.3.16"/>
    </reaction>
</comment>
<dbReference type="PROSITE" id="PS00383">
    <property type="entry name" value="TYR_PHOSPHATASE_1"/>
    <property type="match status" value="1"/>
</dbReference>
<dbReference type="InterPro" id="IPR020405">
    <property type="entry name" value="Atypical_DUSP_subfamA"/>
</dbReference>
<evidence type="ECO:0000256" key="7">
    <source>
        <dbReference type="ARBA" id="ARBA00023242"/>
    </source>
</evidence>
<dbReference type="InterPro" id="IPR000387">
    <property type="entry name" value="Tyr_Pase_dom"/>
</dbReference>
<feature type="active site" description="Phosphocysteine intermediate" evidence="12">
    <location>
        <position position="141"/>
    </location>
</feature>
<dbReference type="PANTHER" id="PTHR45682:SF6">
    <property type="entry name" value="DUAL SPECIFICITY PHOSPHATASE 29"/>
    <property type="match status" value="1"/>
</dbReference>
<evidence type="ECO:0000313" key="16">
    <source>
        <dbReference type="Ensembl" id="ENSGWIP00000041753.1"/>
    </source>
</evidence>
<protein>
    <recommendedName>
        <fullName evidence="13">Dual specificity protein phosphatase</fullName>
        <ecNumber evidence="13">3.1.3.16</ecNumber>
        <ecNumber evidence="13">3.1.3.48</ecNumber>
    </recommendedName>
</protein>
<evidence type="ECO:0000256" key="8">
    <source>
        <dbReference type="ARBA" id="ARBA00045755"/>
    </source>
</evidence>
<dbReference type="Ensembl" id="ENSGWIT00000045335.1">
    <property type="protein sequence ID" value="ENSGWIP00000041753.1"/>
    <property type="gene ID" value="ENSGWIG00000021003.1"/>
</dbReference>
<evidence type="ECO:0000256" key="9">
    <source>
        <dbReference type="ARBA" id="ARBA00047761"/>
    </source>
</evidence>
<dbReference type="EC" id="3.1.3.16" evidence="13"/>
<feature type="domain" description="Tyrosine specific protein phosphatases" evidence="15">
    <location>
        <begin position="117"/>
        <end position="175"/>
    </location>
</feature>
<dbReference type="GO" id="GO:0043409">
    <property type="term" value="P:negative regulation of MAPK cascade"/>
    <property type="evidence" value="ECO:0007669"/>
    <property type="project" value="TreeGrafter"/>
</dbReference>
<comment type="function">
    <text evidence="13">Dual specificity phosphatase able to dephosphorylate phosphotyrosine, phosphoserine and phosphothreonine residues, with a preference for phosphotyrosine as a substrate.</text>
</comment>
<evidence type="ECO:0000259" key="15">
    <source>
        <dbReference type="PROSITE" id="PS50056"/>
    </source>
</evidence>
<sequence length="213" mass="24085">MSSSVKSRSRNPYAAVQVDPDSDYITPGTLDLEQMFWSGPAAVPYAHVNMVWPNIYIGDEKTALERAGLKDLGVTHVLNAAEGKFNNVLTGLDYYTETGIQYFGVEADDKPTFNISQYFCPASHFIHEALNHQQNKVLVHCVMGRSRSATLVLAYLMMKHSLTVVDAIEHVRQQRCILPNHGFLKQLRALDITLQEERLRHKIEMQEQPSIVD</sequence>
<dbReference type="SMART" id="SM00195">
    <property type="entry name" value="DSPc"/>
    <property type="match status" value="1"/>
</dbReference>
<feature type="domain" description="Tyrosine-protein phosphatase" evidence="14">
    <location>
        <begin position="47"/>
        <end position="196"/>
    </location>
</feature>
<dbReference type="GO" id="GO:0005634">
    <property type="term" value="C:nucleus"/>
    <property type="evidence" value="ECO:0007669"/>
    <property type="project" value="UniProtKB-SubCell"/>
</dbReference>
<dbReference type="AlphaFoldDB" id="A0A8C5H8W0"/>
<dbReference type="GO" id="GO:0004722">
    <property type="term" value="F:protein serine/threonine phosphatase activity"/>
    <property type="evidence" value="ECO:0007669"/>
    <property type="project" value="UniProtKB-EC"/>
</dbReference>
<keyword evidence="7" id="KW-0539">Nucleus</keyword>
<accession>A0A8C5H8W0</accession>
<comment type="similarity">
    <text evidence="3 13">Belongs to the protein-tyrosine phosphatase family. Non-receptor class dual specificity subfamily.</text>
</comment>
<dbReference type="PRINTS" id="PR01909">
    <property type="entry name" value="ADSPHPHTASEA"/>
</dbReference>
<dbReference type="InterPro" id="IPR020422">
    <property type="entry name" value="TYR_PHOSPHATASE_DUAL_dom"/>
</dbReference>
<dbReference type="InterPro" id="IPR016130">
    <property type="entry name" value="Tyr_Pase_AS"/>
</dbReference>
<proteinExistence type="inferred from homology"/>
<dbReference type="InterPro" id="IPR029021">
    <property type="entry name" value="Prot-tyrosine_phosphatase-like"/>
</dbReference>
<dbReference type="Pfam" id="PF00782">
    <property type="entry name" value="DSPc"/>
    <property type="match status" value="1"/>
</dbReference>
<dbReference type="PROSITE" id="PS50054">
    <property type="entry name" value="TYR_PHOSPHATASE_DUAL"/>
    <property type="match status" value="1"/>
</dbReference>
<organism evidence="16 17">
    <name type="scientific">Gouania willdenowi</name>
    <name type="common">Blunt-snouted clingfish</name>
    <name type="synonym">Lepadogaster willdenowi</name>
    <dbReference type="NCBI Taxonomy" id="441366"/>
    <lineage>
        <taxon>Eukaryota</taxon>
        <taxon>Metazoa</taxon>
        <taxon>Chordata</taxon>
        <taxon>Craniata</taxon>
        <taxon>Vertebrata</taxon>
        <taxon>Euteleostomi</taxon>
        <taxon>Actinopterygii</taxon>
        <taxon>Neopterygii</taxon>
        <taxon>Teleostei</taxon>
        <taxon>Neoteleostei</taxon>
        <taxon>Acanthomorphata</taxon>
        <taxon>Ovalentaria</taxon>
        <taxon>Blenniimorphae</taxon>
        <taxon>Blenniiformes</taxon>
        <taxon>Gobiesocoidei</taxon>
        <taxon>Gobiesocidae</taxon>
        <taxon>Gobiesocinae</taxon>
        <taxon>Gouania</taxon>
    </lineage>
</organism>
<dbReference type="FunFam" id="3.90.190.10:FF:000037">
    <property type="entry name" value="dual specificity protein phosphatase 26"/>
    <property type="match status" value="1"/>
</dbReference>
<evidence type="ECO:0000256" key="3">
    <source>
        <dbReference type="ARBA" id="ARBA00008601"/>
    </source>
</evidence>
<comment type="function">
    <text evidence="8">Dual specificity phosphatase able to dephosphorylate phosphotyrosine, phosphoserine and phosphothreonine residues within the same substrate, with a preference for phosphotyrosine as a substrate. Involved in the modulation of AMPK and MAPK1/2 signaling pathways.</text>
</comment>
<dbReference type="GO" id="GO:0004725">
    <property type="term" value="F:protein tyrosine phosphatase activity"/>
    <property type="evidence" value="ECO:0007669"/>
    <property type="project" value="UniProtKB-EC"/>
</dbReference>
<keyword evidence="4" id="KW-0963">Cytoplasm</keyword>
<reference evidence="16" key="2">
    <citation type="submission" date="2025-08" db="UniProtKB">
        <authorList>
            <consortium name="Ensembl"/>
        </authorList>
    </citation>
    <scope>IDENTIFICATION</scope>
</reference>
<evidence type="ECO:0000256" key="10">
    <source>
        <dbReference type="ARBA" id="ARBA00048336"/>
    </source>
</evidence>
<evidence type="ECO:0000256" key="13">
    <source>
        <dbReference type="RuleBase" id="RU366038"/>
    </source>
</evidence>
<dbReference type="EC" id="3.1.3.48" evidence="13"/>
<comment type="catalytic activity">
    <reaction evidence="11 13">
        <text>O-phospho-L-tyrosyl-[protein] + H2O = L-tyrosyl-[protein] + phosphate</text>
        <dbReference type="Rhea" id="RHEA:10684"/>
        <dbReference type="Rhea" id="RHEA-COMP:10136"/>
        <dbReference type="Rhea" id="RHEA-COMP:20101"/>
        <dbReference type="ChEBI" id="CHEBI:15377"/>
        <dbReference type="ChEBI" id="CHEBI:43474"/>
        <dbReference type="ChEBI" id="CHEBI:46858"/>
        <dbReference type="ChEBI" id="CHEBI:61978"/>
        <dbReference type="EC" id="3.1.3.48"/>
    </reaction>
</comment>
<dbReference type="PROSITE" id="PS50056">
    <property type="entry name" value="TYR_PHOSPHATASE_2"/>
    <property type="match status" value="1"/>
</dbReference>
<evidence type="ECO:0000256" key="2">
    <source>
        <dbReference type="ARBA" id="ARBA00004496"/>
    </source>
</evidence>
<dbReference type="InterPro" id="IPR000340">
    <property type="entry name" value="Dual-sp_phosphatase_cat-dom"/>
</dbReference>
<keyword evidence="6 13" id="KW-0904">Protein phosphatase</keyword>
<reference evidence="16" key="1">
    <citation type="submission" date="2020-06" db="EMBL/GenBank/DDBJ databases">
        <authorList>
            <consortium name="Wellcome Sanger Institute Data Sharing"/>
        </authorList>
    </citation>
    <scope>NUCLEOTIDE SEQUENCE [LARGE SCALE GENOMIC DNA]</scope>
</reference>
<dbReference type="GO" id="GO:0033549">
    <property type="term" value="F:MAP kinase phosphatase activity"/>
    <property type="evidence" value="ECO:0007669"/>
    <property type="project" value="TreeGrafter"/>
</dbReference>
<comment type="catalytic activity">
    <reaction evidence="10 13">
        <text>O-phospho-L-threonyl-[protein] + H2O = L-threonyl-[protein] + phosphate</text>
        <dbReference type="Rhea" id="RHEA:47004"/>
        <dbReference type="Rhea" id="RHEA-COMP:11060"/>
        <dbReference type="Rhea" id="RHEA-COMP:11605"/>
        <dbReference type="ChEBI" id="CHEBI:15377"/>
        <dbReference type="ChEBI" id="CHEBI:30013"/>
        <dbReference type="ChEBI" id="CHEBI:43474"/>
        <dbReference type="ChEBI" id="CHEBI:61977"/>
        <dbReference type="EC" id="3.1.3.16"/>
    </reaction>
</comment>
<evidence type="ECO:0000256" key="12">
    <source>
        <dbReference type="PIRSR" id="PIRSR620405-1"/>
    </source>
</evidence>